<name>A0A099KZY9_COLPS</name>
<evidence type="ECO:0000313" key="14">
    <source>
        <dbReference type="Proteomes" id="UP000029868"/>
    </source>
</evidence>
<dbReference type="Gene3D" id="2.50.20.10">
    <property type="entry name" value="Lipoprotein localisation LolA/LolB/LppX"/>
    <property type="match status" value="1"/>
</dbReference>
<sequence>MLNKTPSELIKQSSQQRIEQLQQLNRWQVKGKIAFYEGSNRSSATLSWRVNENKAQQQLNLTTYLGINVLQLHSNANNHKIQVDGKTYHGKDLEALIHSIAGFPLPTQALSFWLKGIPYQSSDDIIYQKNTELPHSLSSLYNNELWQVSYSNYQQFDGYNLATKFSIKKEGLLIKISIKDWMISQEETTNNRATNIIK</sequence>
<keyword evidence="7" id="KW-0653">Protein transport</keyword>
<comment type="subunit">
    <text evidence="3">Monomer.</text>
</comment>
<evidence type="ECO:0000256" key="3">
    <source>
        <dbReference type="ARBA" id="ARBA00011245"/>
    </source>
</evidence>
<keyword evidence="5" id="KW-0813">Transport</keyword>
<keyword evidence="10" id="KW-0143">Chaperone</keyword>
<evidence type="ECO:0000256" key="12">
    <source>
        <dbReference type="ARBA" id="ARBA00023288"/>
    </source>
</evidence>
<dbReference type="GO" id="GO:0009279">
    <property type="term" value="C:cell outer membrane"/>
    <property type="evidence" value="ECO:0007669"/>
    <property type="project" value="UniProtKB-SubCell"/>
</dbReference>
<dbReference type="NCBIfam" id="TIGR00548">
    <property type="entry name" value="lolB"/>
    <property type="match status" value="1"/>
</dbReference>
<keyword evidence="9" id="KW-0564">Palmitate</keyword>
<dbReference type="EMBL" id="JQEC01000011">
    <property type="protein sequence ID" value="KGJ96146.1"/>
    <property type="molecule type" value="Genomic_DNA"/>
</dbReference>
<evidence type="ECO:0000256" key="1">
    <source>
        <dbReference type="ARBA" id="ARBA00004459"/>
    </source>
</evidence>
<comment type="subcellular location">
    <subcellularLocation>
        <location evidence="1">Cell outer membrane</location>
        <topology evidence="1">Lipid-anchor</topology>
    </subcellularLocation>
</comment>
<keyword evidence="6" id="KW-0732">Signal</keyword>
<dbReference type="CDD" id="cd16326">
    <property type="entry name" value="LolB"/>
    <property type="match status" value="1"/>
</dbReference>
<evidence type="ECO:0000256" key="11">
    <source>
        <dbReference type="ARBA" id="ARBA00023237"/>
    </source>
</evidence>
<dbReference type="InterPro" id="IPR004565">
    <property type="entry name" value="OM_lipoprot_LolB"/>
</dbReference>
<evidence type="ECO:0000313" key="13">
    <source>
        <dbReference type="EMBL" id="KGJ96146.1"/>
    </source>
</evidence>
<keyword evidence="11" id="KW-0998">Cell outer membrane</keyword>
<keyword evidence="8" id="KW-0472">Membrane</keyword>
<dbReference type="GO" id="GO:0015031">
    <property type="term" value="P:protein transport"/>
    <property type="evidence" value="ECO:0007669"/>
    <property type="project" value="UniProtKB-KW"/>
</dbReference>
<keyword evidence="12 13" id="KW-0449">Lipoprotein</keyword>
<gene>
    <name evidence="13" type="ORF">GAB14E_0093</name>
</gene>
<evidence type="ECO:0000256" key="5">
    <source>
        <dbReference type="ARBA" id="ARBA00022448"/>
    </source>
</evidence>
<proteinExistence type="inferred from homology"/>
<dbReference type="AlphaFoldDB" id="A0A099KZY9"/>
<dbReference type="Pfam" id="PF03550">
    <property type="entry name" value="LolB"/>
    <property type="match status" value="1"/>
</dbReference>
<dbReference type="PATRIC" id="fig|28229.3.peg.1024"/>
<dbReference type="Proteomes" id="UP000029868">
    <property type="component" value="Unassembled WGS sequence"/>
</dbReference>
<accession>A0A099KZY9</accession>
<evidence type="ECO:0000256" key="9">
    <source>
        <dbReference type="ARBA" id="ARBA00023139"/>
    </source>
</evidence>
<reference evidence="13 14" key="1">
    <citation type="submission" date="2014-08" db="EMBL/GenBank/DDBJ databases">
        <title>Genomic and Phenotypic Diversity of Colwellia psychrerythraea strains from Disparate Marine Basins.</title>
        <authorList>
            <person name="Techtmann S.M."/>
            <person name="Stelling S.C."/>
            <person name="Utturkar S.M."/>
            <person name="Alshibli N."/>
            <person name="Harris A."/>
            <person name="Brown S.D."/>
            <person name="Hazen T.C."/>
        </authorList>
    </citation>
    <scope>NUCLEOTIDE SEQUENCE [LARGE SCALE GENOMIC DNA]</scope>
    <source>
        <strain evidence="13 14">GAB14E</strain>
    </source>
</reference>
<organism evidence="13 14">
    <name type="scientific">Colwellia psychrerythraea</name>
    <name type="common">Vibrio psychroerythus</name>
    <dbReference type="NCBI Taxonomy" id="28229"/>
    <lineage>
        <taxon>Bacteria</taxon>
        <taxon>Pseudomonadati</taxon>
        <taxon>Pseudomonadota</taxon>
        <taxon>Gammaproteobacteria</taxon>
        <taxon>Alteromonadales</taxon>
        <taxon>Colwelliaceae</taxon>
        <taxon>Colwellia</taxon>
    </lineage>
</organism>
<evidence type="ECO:0000256" key="6">
    <source>
        <dbReference type="ARBA" id="ARBA00022729"/>
    </source>
</evidence>
<evidence type="ECO:0000256" key="4">
    <source>
        <dbReference type="ARBA" id="ARBA00016202"/>
    </source>
</evidence>
<evidence type="ECO:0000256" key="8">
    <source>
        <dbReference type="ARBA" id="ARBA00023136"/>
    </source>
</evidence>
<dbReference type="InterPro" id="IPR029046">
    <property type="entry name" value="LolA/LolB/LppX"/>
</dbReference>
<evidence type="ECO:0000256" key="10">
    <source>
        <dbReference type="ARBA" id="ARBA00023186"/>
    </source>
</evidence>
<dbReference type="SUPFAM" id="SSF89392">
    <property type="entry name" value="Prokaryotic lipoproteins and lipoprotein localization factors"/>
    <property type="match status" value="1"/>
</dbReference>
<evidence type="ECO:0000256" key="2">
    <source>
        <dbReference type="ARBA" id="ARBA00009696"/>
    </source>
</evidence>
<comment type="similarity">
    <text evidence="2">Belongs to the LolB family.</text>
</comment>
<comment type="caution">
    <text evidence="13">The sequence shown here is derived from an EMBL/GenBank/DDBJ whole genome shotgun (WGS) entry which is preliminary data.</text>
</comment>
<protein>
    <recommendedName>
        <fullName evidence="4">Outer-membrane lipoprotein LolB</fullName>
    </recommendedName>
</protein>
<evidence type="ECO:0000256" key="7">
    <source>
        <dbReference type="ARBA" id="ARBA00022927"/>
    </source>
</evidence>